<proteinExistence type="predicted"/>
<dbReference type="EMBL" id="JAZHXJ010000395">
    <property type="protein sequence ID" value="KAL1862519.1"/>
    <property type="molecule type" value="Genomic_DNA"/>
</dbReference>
<gene>
    <name evidence="1" type="ORF">VTK73DRAFT_6752</name>
</gene>
<name>A0ABR3WHS6_9PEZI</name>
<dbReference type="Proteomes" id="UP001586593">
    <property type="component" value="Unassembled WGS sequence"/>
</dbReference>
<reference evidence="1 2" key="1">
    <citation type="journal article" date="2024" name="Commun. Biol.">
        <title>Comparative genomic analysis of thermophilic fungi reveals convergent evolutionary adaptations and gene losses.</title>
        <authorList>
            <person name="Steindorff A.S."/>
            <person name="Aguilar-Pontes M.V."/>
            <person name="Robinson A.J."/>
            <person name="Andreopoulos B."/>
            <person name="LaButti K."/>
            <person name="Kuo A."/>
            <person name="Mondo S."/>
            <person name="Riley R."/>
            <person name="Otillar R."/>
            <person name="Haridas S."/>
            <person name="Lipzen A."/>
            <person name="Grimwood J."/>
            <person name="Schmutz J."/>
            <person name="Clum A."/>
            <person name="Reid I.D."/>
            <person name="Moisan M.C."/>
            <person name="Butler G."/>
            <person name="Nguyen T.T.M."/>
            <person name="Dewar K."/>
            <person name="Conant G."/>
            <person name="Drula E."/>
            <person name="Henrissat B."/>
            <person name="Hansel C."/>
            <person name="Singer S."/>
            <person name="Hutchinson M.I."/>
            <person name="de Vries R.P."/>
            <person name="Natvig D.O."/>
            <person name="Powell A.J."/>
            <person name="Tsang A."/>
            <person name="Grigoriev I.V."/>
        </authorList>
    </citation>
    <scope>NUCLEOTIDE SEQUENCE [LARGE SCALE GENOMIC DNA]</scope>
    <source>
        <strain evidence="1 2">ATCC 24622</strain>
    </source>
</reference>
<accession>A0ABR3WHS6</accession>
<evidence type="ECO:0000313" key="2">
    <source>
        <dbReference type="Proteomes" id="UP001586593"/>
    </source>
</evidence>
<keyword evidence="2" id="KW-1185">Reference proteome</keyword>
<organism evidence="1 2">
    <name type="scientific">Phialemonium thermophilum</name>
    <dbReference type="NCBI Taxonomy" id="223376"/>
    <lineage>
        <taxon>Eukaryota</taxon>
        <taxon>Fungi</taxon>
        <taxon>Dikarya</taxon>
        <taxon>Ascomycota</taxon>
        <taxon>Pezizomycotina</taxon>
        <taxon>Sordariomycetes</taxon>
        <taxon>Sordariomycetidae</taxon>
        <taxon>Cephalothecales</taxon>
        <taxon>Cephalothecaceae</taxon>
        <taxon>Phialemonium</taxon>
    </lineage>
</organism>
<comment type="caution">
    <text evidence="1">The sequence shown here is derived from an EMBL/GenBank/DDBJ whole genome shotgun (WGS) entry which is preliminary data.</text>
</comment>
<evidence type="ECO:0000313" key="1">
    <source>
        <dbReference type="EMBL" id="KAL1862519.1"/>
    </source>
</evidence>
<sequence>MGLGLRTRLASSIGVGRVVSEPPFPRRWLSPSPSCVRLSYCSLRQPLLFLSLDFLLCQCCWPRKPEIGVLSHRSPANQSGLLYVSFVS</sequence>
<protein>
    <submittedName>
        <fullName evidence="1">Uncharacterized protein</fullName>
    </submittedName>
</protein>